<evidence type="ECO:0000256" key="4">
    <source>
        <dbReference type="ARBA" id="ARBA00022729"/>
    </source>
</evidence>
<dbReference type="OMA" id="CEPAVDK"/>
<keyword evidence="9" id="KW-0325">Glycoprotein</keyword>
<evidence type="ECO:0000256" key="9">
    <source>
        <dbReference type="ARBA" id="ARBA00023180"/>
    </source>
</evidence>
<evidence type="ECO:0000313" key="15">
    <source>
        <dbReference type="EnsemblPlants" id="Kaladp0515s0180.1.v1.1"/>
    </source>
</evidence>
<dbReference type="GO" id="GO:0016020">
    <property type="term" value="C:membrane"/>
    <property type="evidence" value="ECO:0007669"/>
    <property type="project" value="GOC"/>
</dbReference>
<keyword evidence="5" id="KW-0677">Repeat</keyword>
<evidence type="ECO:0000256" key="7">
    <source>
        <dbReference type="ARBA" id="ARBA00023145"/>
    </source>
</evidence>
<dbReference type="PANTHER" id="PTHR11480">
    <property type="entry name" value="SAPOSIN-RELATED"/>
    <property type="match status" value="1"/>
</dbReference>
<sequence>MALRMGLGILMLVVLHASWMCDARQLMGSETLRIGSGLKNNQVCTLCETYATQAIGYLSQNKTQEEVIDLLHTSCSRLRSFEDECVTLVDYYAPLFFLEISTIQPEVFCEKVNLCEAMAISSQSVDGDSNSCNLCHQAVSEIISKLEDPDTQLDIIEILLRECASLEKKFAKQCKRMVFEYGPLILTNGAKFLEKNDLCTTLHACDSKVSSI</sequence>
<evidence type="ECO:0000256" key="10">
    <source>
        <dbReference type="ARBA" id="ARBA00037221"/>
    </source>
</evidence>
<evidence type="ECO:0000256" key="8">
    <source>
        <dbReference type="ARBA" id="ARBA00023157"/>
    </source>
</evidence>
<protein>
    <recommendedName>
        <fullName evidence="11">Pulmonary surfactant-associated protein B</fullName>
    </recommendedName>
    <alternativeName>
        <fullName evidence="12">Pulmonary surfactant-associated proteolipid SPL(Phe)</fullName>
    </alternativeName>
</protein>
<dbReference type="InterPro" id="IPR011001">
    <property type="entry name" value="Saposin-like"/>
</dbReference>
<dbReference type="SUPFAM" id="SSF47862">
    <property type="entry name" value="Saposin"/>
    <property type="match status" value="2"/>
</dbReference>
<dbReference type="PANTHER" id="PTHR11480:SF3">
    <property type="entry name" value="BCDNA.GH08312"/>
    <property type="match status" value="1"/>
</dbReference>
<dbReference type="InterPro" id="IPR051428">
    <property type="entry name" value="Sphingo_Act-Surfact_Prot"/>
</dbReference>
<dbReference type="EnsemblPlants" id="Kaladp0515s0180.1.v1.1">
    <property type="protein sequence ID" value="Kaladp0515s0180.1.v1.1"/>
    <property type="gene ID" value="Kaladp0515s0180.v1.1"/>
</dbReference>
<keyword evidence="16" id="KW-1185">Reference proteome</keyword>
<comment type="function">
    <text evidence="10">Pulmonary surfactant-associated proteins promote alveolar stability by lowering the surface tension at the air-liquid interface in the peripheral air spaces. SP-B increases the collapse pressure of palmitic acid to nearly 70 millinewtons per meter.</text>
</comment>
<evidence type="ECO:0000256" key="6">
    <source>
        <dbReference type="ARBA" id="ARBA00022750"/>
    </source>
</evidence>
<keyword evidence="3" id="KW-0645">Protease</keyword>
<dbReference type="PRINTS" id="PR01797">
    <property type="entry name" value="SAPOSIN"/>
</dbReference>
<dbReference type="GO" id="GO:0005764">
    <property type="term" value="C:lysosome"/>
    <property type="evidence" value="ECO:0007669"/>
    <property type="project" value="InterPro"/>
</dbReference>
<evidence type="ECO:0000256" key="3">
    <source>
        <dbReference type="ARBA" id="ARBA00022670"/>
    </source>
</evidence>
<evidence type="ECO:0000256" key="2">
    <source>
        <dbReference type="ARBA" id="ARBA00022525"/>
    </source>
</evidence>
<feature type="signal peptide" evidence="13">
    <location>
        <begin position="1"/>
        <end position="23"/>
    </location>
</feature>
<keyword evidence="8" id="KW-1015">Disulfide bond</keyword>
<keyword evidence="7" id="KW-0865">Zymogen</keyword>
<dbReference type="GO" id="GO:0005576">
    <property type="term" value="C:extracellular region"/>
    <property type="evidence" value="ECO:0007669"/>
    <property type="project" value="UniProtKB-SubCell"/>
</dbReference>
<dbReference type="FunFam" id="1.10.225.10:FF:000008">
    <property type="entry name" value="Pulmonary surfactant-associated protein B"/>
    <property type="match status" value="1"/>
</dbReference>
<evidence type="ECO:0000256" key="12">
    <source>
        <dbReference type="ARBA" id="ARBA00041785"/>
    </source>
</evidence>
<dbReference type="GO" id="GO:0004190">
    <property type="term" value="F:aspartic-type endopeptidase activity"/>
    <property type="evidence" value="ECO:0007669"/>
    <property type="project" value="UniProtKB-KW"/>
</dbReference>
<dbReference type="PROSITE" id="PS50015">
    <property type="entry name" value="SAP_B"/>
    <property type="match status" value="2"/>
</dbReference>
<dbReference type="GO" id="GO:0006508">
    <property type="term" value="P:proteolysis"/>
    <property type="evidence" value="ECO:0007669"/>
    <property type="project" value="UniProtKB-KW"/>
</dbReference>
<name>A0A7N1A6D0_KALFE</name>
<dbReference type="InterPro" id="IPR008373">
    <property type="entry name" value="Saposin"/>
</dbReference>
<evidence type="ECO:0000256" key="1">
    <source>
        <dbReference type="ARBA" id="ARBA00004239"/>
    </source>
</evidence>
<accession>A0A7N1A6D0</accession>
<dbReference type="SMART" id="SM00741">
    <property type="entry name" value="SapB"/>
    <property type="match status" value="2"/>
</dbReference>
<dbReference type="Proteomes" id="UP000594263">
    <property type="component" value="Unplaced"/>
</dbReference>
<keyword evidence="2" id="KW-0964">Secreted</keyword>
<dbReference type="InterPro" id="IPR008139">
    <property type="entry name" value="SaposinB_dom"/>
</dbReference>
<keyword evidence="6" id="KW-0378">Hydrolase</keyword>
<organism evidence="15 16">
    <name type="scientific">Kalanchoe fedtschenkoi</name>
    <name type="common">Lavender scallops</name>
    <name type="synonym">South American air plant</name>
    <dbReference type="NCBI Taxonomy" id="63787"/>
    <lineage>
        <taxon>Eukaryota</taxon>
        <taxon>Viridiplantae</taxon>
        <taxon>Streptophyta</taxon>
        <taxon>Embryophyta</taxon>
        <taxon>Tracheophyta</taxon>
        <taxon>Spermatophyta</taxon>
        <taxon>Magnoliopsida</taxon>
        <taxon>eudicotyledons</taxon>
        <taxon>Gunneridae</taxon>
        <taxon>Pentapetalae</taxon>
        <taxon>Saxifragales</taxon>
        <taxon>Crassulaceae</taxon>
        <taxon>Kalanchoe</taxon>
    </lineage>
</organism>
<keyword evidence="6" id="KW-0064">Aspartyl protease</keyword>
<dbReference type="AlphaFoldDB" id="A0A7N1A6D0"/>
<comment type="subcellular location">
    <subcellularLocation>
        <location evidence="1">Secreted</location>
        <location evidence="1">Extracellular space</location>
    </subcellularLocation>
</comment>
<evidence type="ECO:0000256" key="5">
    <source>
        <dbReference type="ARBA" id="ARBA00022737"/>
    </source>
</evidence>
<keyword evidence="4 13" id="KW-0732">Signal</keyword>
<evidence type="ECO:0000313" key="16">
    <source>
        <dbReference type="Proteomes" id="UP000594263"/>
    </source>
</evidence>
<evidence type="ECO:0000256" key="11">
    <source>
        <dbReference type="ARBA" id="ARBA00041094"/>
    </source>
</evidence>
<reference evidence="15" key="1">
    <citation type="submission" date="2021-01" db="UniProtKB">
        <authorList>
            <consortium name="EnsemblPlants"/>
        </authorList>
    </citation>
    <scope>IDENTIFICATION</scope>
</reference>
<dbReference type="InterPro" id="IPR008138">
    <property type="entry name" value="SapB_2"/>
</dbReference>
<evidence type="ECO:0000259" key="14">
    <source>
        <dbReference type="PROSITE" id="PS50015"/>
    </source>
</evidence>
<proteinExistence type="predicted"/>
<evidence type="ECO:0000256" key="13">
    <source>
        <dbReference type="SAM" id="SignalP"/>
    </source>
</evidence>
<dbReference type="Pfam" id="PF03489">
    <property type="entry name" value="SapB_2"/>
    <property type="match status" value="2"/>
</dbReference>
<dbReference type="GO" id="GO:0006665">
    <property type="term" value="P:sphingolipid metabolic process"/>
    <property type="evidence" value="ECO:0007669"/>
    <property type="project" value="InterPro"/>
</dbReference>
<dbReference type="Gene3D" id="1.10.225.10">
    <property type="entry name" value="Saposin-like"/>
    <property type="match status" value="2"/>
</dbReference>
<feature type="domain" description="Saposin B-type" evidence="14">
    <location>
        <begin position="128"/>
        <end position="209"/>
    </location>
</feature>
<dbReference type="Gramene" id="Kaladp0515s0180.1.v1.1">
    <property type="protein sequence ID" value="Kaladp0515s0180.1.v1.1"/>
    <property type="gene ID" value="Kaladp0515s0180.v1.1"/>
</dbReference>
<feature type="chain" id="PRO_5029782088" description="Pulmonary surfactant-associated protein B" evidence="13">
    <location>
        <begin position="24"/>
        <end position="212"/>
    </location>
</feature>
<dbReference type="Pfam" id="PF05184">
    <property type="entry name" value="SapB_1"/>
    <property type="match status" value="2"/>
</dbReference>
<feature type="domain" description="Saposin B-type" evidence="14">
    <location>
        <begin position="40"/>
        <end position="119"/>
    </location>
</feature>
<dbReference type="InterPro" id="IPR007856">
    <property type="entry name" value="SapB_1"/>
</dbReference>